<evidence type="ECO:0000259" key="1">
    <source>
        <dbReference type="Pfam" id="PF20665"/>
    </source>
</evidence>
<feature type="domain" description="Centromere/kinetochore protein zw10 middle" evidence="1">
    <location>
        <begin position="1"/>
        <end position="69"/>
    </location>
</feature>
<dbReference type="GO" id="GO:1990423">
    <property type="term" value="C:RZZ complex"/>
    <property type="evidence" value="ECO:0007669"/>
    <property type="project" value="TreeGrafter"/>
</dbReference>
<evidence type="ECO:0000313" key="2">
    <source>
        <dbReference type="EMBL" id="MCL7049877.1"/>
    </source>
</evidence>
<keyword evidence="3" id="KW-1185">Reference proteome</keyword>
<dbReference type="Pfam" id="PF20665">
    <property type="entry name" value="Zw10_middle"/>
    <property type="match status" value="1"/>
</dbReference>
<dbReference type="EMBL" id="JAJJMA010321106">
    <property type="protein sequence ID" value="MCL7049877.1"/>
    <property type="molecule type" value="Genomic_DNA"/>
</dbReference>
<sequence length="78" mass="8755">AVPDDASKVAEFQKIGELTTEFEASLKDLMFISMTDKKDEKLSSFVQNVEVHFAARKKKEILANARNLLLHFDSANPS</sequence>
<protein>
    <recommendedName>
        <fullName evidence="1">Centromere/kinetochore protein zw10 middle domain-containing protein</fullName>
    </recommendedName>
</protein>
<dbReference type="GO" id="GO:0006888">
    <property type="term" value="P:endoplasmic reticulum to Golgi vesicle-mediated transport"/>
    <property type="evidence" value="ECO:0007669"/>
    <property type="project" value="TreeGrafter"/>
</dbReference>
<dbReference type="AlphaFoldDB" id="A0AA41VYR5"/>
<dbReference type="InterPro" id="IPR048344">
    <property type="entry name" value="Zw10_middle"/>
</dbReference>
<reference evidence="2" key="1">
    <citation type="submission" date="2022-03" db="EMBL/GenBank/DDBJ databases">
        <title>A functionally conserved STORR gene fusion in Papaver species that diverged 16.8 million years ago.</title>
        <authorList>
            <person name="Catania T."/>
        </authorList>
    </citation>
    <scope>NUCLEOTIDE SEQUENCE</scope>
    <source>
        <strain evidence="2">S-191538</strain>
    </source>
</reference>
<dbReference type="PANTHER" id="PTHR12205">
    <property type="entry name" value="CENTROMERE/KINETOCHORE PROTEIN ZW10"/>
    <property type="match status" value="1"/>
</dbReference>
<dbReference type="GO" id="GO:0007094">
    <property type="term" value="P:mitotic spindle assembly checkpoint signaling"/>
    <property type="evidence" value="ECO:0007669"/>
    <property type="project" value="TreeGrafter"/>
</dbReference>
<accession>A0AA41VYR5</accession>
<comment type="caution">
    <text evidence="2">The sequence shown here is derived from an EMBL/GenBank/DDBJ whole genome shotgun (WGS) entry which is preliminary data.</text>
</comment>
<name>A0AA41VYR5_PAPNU</name>
<dbReference type="PANTHER" id="PTHR12205:SF0">
    <property type="entry name" value="CENTROMERE_KINETOCHORE PROTEIN ZW10 HOMOLOG"/>
    <property type="match status" value="1"/>
</dbReference>
<dbReference type="GO" id="GO:0005737">
    <property type="term" value="C:cytoplasm"/>
    <property type="evidence" value="ECO:0007669"/>
    <property type="project" value="GOC"/>
</dbReference>
<feature type="non-terminal residue" evidence="2">
    <location>
        <position position="1"/>
    </location>
</feature>
<evidence type="ECO:0000313" key="3">
    <source>
        <dbReference type="Proteomes" id="UP001177140"/>
    </source>
</evidence>
<gene>
    <name evidence="2" type="ORF">MKW94_007847</name>
</gene>
<dbReference type="Proteomes" id="UP001177140">
    <property type="component" value="Unassembled WGS sequence"/>
</dbReference>
<proteinExistence type="predicted"/>
<feature type="non-terminal residue" evidence="2">
    <location>
        <position position="78"/>
    </location>
</feature>
<organism evidence="2 3">
    <name type="scientific">Papaver nudicaule</name>
    <name type="common">Iceland poppy</name>
    <dbReference type="NCBI Taxonomy" id="74823"/>
    <lineage>
        <taxon>Eukaryota</taxon>
        <taxon>Viridiplantae</taxon>
        <taxon>Streptophyta</taxon>
        <taxon>Embryophyta</taxon>
        <taxon>Tracheophyta</taxon>
        <taxon>Spermatophyta</taxon>
        <taxon>Magnoliopsida</taxon>
        <taxon>Ranunculales</taxon>
        <taxon>Papaveraceae</taxon>
        <taxon>Papaveroideae</taxon>
        <taxon>Papaver</taxon>
    </lineage>
</organism>